<evidence type="ECO:0000256" key="1">
    <source>
        <dbReference type="HAMAP-Rule" id="MF_01851"/>
    </source>
</evidence>
<gene>
    <name evidence="2" type="ORF">H9655_07520</name>
</gene>
<proteinExistence type="inferred from homology"/>
<accession>A0ABR8QMY3</accession>
<dbReference type="Gene3D" id="3.30.930.20">
    <property type="entry name" value="Protein of unknown function DUF1054"/>
    <property type="match status" value="1"/>
</dbReference>
<dbReference type="InterPro" id="IPR053707">
    <property type="entry name" value="UPF0637_domain_sf"/>
</dbReference>
<reference evidence="2 3" key="1">
    <citation type="submission" date="2020-08" db="EMBL/GenBank/DDBJ databases">
        <title>A Genomic Blueprint of the Chicken Gut Microbiome.</title>
        <authorList>
            <person name="Gilroy R."/>
            <person name="Ravi A."/>
            <person name="Getino M."/>
            <person name="Pursley I."/>
            <person name="Horton D.L."/>
            <person name="Alikhan N.-F."/>
            <person name="Baker D."/>
            <person name="Gharbi K."/>
            <person name="Hall N."/>
            <person name="Watson M."/>
            <person name="Adriaenssens E.M."/>
            <person name="Foster-Nyarko E."/>
            <person name="Jarju S."/>
            <person name="Secka A."/>
            <person name="Antonio M."/>
            <person name="Oren A."/>
            <person name="Chaudhuri R."/>
            <person name="La Ragione R.M."/>
            <person name="Hildebrand F."/>
            <person name="Pallen M.J."/>
        </authorList>
    </citation>
    <scope>NUCLEOTIDE SEQUENCE [LARGE SCALE GENOMIC DNA]</scope>
    <source>
        <strain evidence="2 3">Sa5YUA1</strain>
    </source>
</reference>
<protein>
    <recommendedName>
        <fullName evidence="1">UPF0637 protein H9655_07520</fullName>
    </recommendedName>
</protein>
<dbReference type="PIRSF" id="PIRSF021332">
    <property type="entry name" value="DUF1054"/>
    <property type="match status" value="1"/>
</dbReference>
<comment type="similarity">
    <text evidence="1">Belongs to the UPF0637 family.</text>
</comment>
<dbReference type="EMBL" id="JACSQT010000002">
    <property type="protein sequence ID" value="MBD7936876.1"/>
    <property type="molecule type" value="Genomic_DNA"/>
</dbReference>
<evidence type="ECO:0000313" key="2">
    <source>
        <dbReference type="EMBL" id="MBD7936876.1"/>
    </source>
</evidence>
<name>A0ABR8QMY3_9BACI</name>
<dbReference type="SUPFAM" id="SSF142913">
    <property type="entry name" value="YktB/PF0168-like"/>
    <property type="match status" value="1"/>
</dbReference>
<dbReference type="Pfam" id="PF06335">
    <property type="entry name" value="DUF1054"/>
    <property type="match status" value="1"/>
</dbReference>
<dbReference type="HAMAP" id="MF_01851">
    <property type="entry name" value="UPF0637"/>
    <property type="match status" value="1"/>
</dbReference>
<dbReference type="RefSeq" id="WP_191812496.1">
    <property type="nucleotide sequence ID" value="NZ_JACSQT010000002.1"/>
</dbReference>
<comment type="caution">
    <text evidence="2">The sequence shown here is derived from an EMBL/GenBank/DDBJ whole genome shotgun (WGS) entry which is preliminary data.</text>
</comment>
<keyword evidence="3" id="KW-1185">Reference proteome</keyword>
<dbReference type="InterPro" id="IPR009403">
    <property type="entry name" value="UPF0637"/>
</dbReference>
<dbReference type="Proteomes" id="UP000657931">
    <property type="component" value="Unassembled WGS sequence"/>
</dbReference>
<organism evidence="2 3">
    <name type="scientific">Cytobacillus stercorigallinarum</name>
    <dbReference type="NCBI Taxonomy" id="2762240"/>
    <lineage>
        <taxon>Bacteria</taxon>
        <taxon>Bacillati</taxon>
        <taxon>Bacillota</taxon>
        <taxon>Bacilli</taxon>
        <taxon>Bacillales</taxon>
        <taxon>Bacillaceae</taxon>
        <taxon>Cytobacillus</taxon>
    </lineage>
</organism>
<sequence>MTFNGFKKEDFDVFTIDGLEERMEALIATVRPKLEALGETFSPFLSAETGDEMSPHVAKHARRTKNPPNDTWVAFANNPRGYKMLPHFQIGLWETHVFIWFAVIYEAPNKVEIAEKLQTKINEIYDEIPQDFVWSLDHTKPEVIKHSDLTKEELENMFIRLQNVKKAELLCGINMPKEEAIKLSGSEFITYTESVFKKVIPLYQL</sequence>
<evidence type="ECO:0000313" key="3">
    <source>
        <dbReference type="Proteomes" id="UP000657931"/>
    </source>
</evidence>